<accession>A0ABU2T0D9</accession>
<sequence>MLARPHQEDTRIPDRLLSPPLTDSQCVHCQQPLDAAVTVAVRTDGAFHHAVCTHATCGPSEFGPLPAGQPAPVPADGYDMAMTAAAVDHGGADLPVLGSVFKRSFACWITVS</sequence>
<keyword evidence="2" id="KW-1185">Reference proteome</keyword>
<comment type="caution">
    <text evidence="1">The sequence shown here is derived from an EMBL/GenBank/DDBJ whole genome shotgun (WGS) entry which is preliminary data.</text>
</comment>
<protein>
    <submittedName>
        <fullName evidence="1">Uncharacterized protein</fullName>
    </submittedName>
</protein>
<gene>
    <name evidence="1" type="ORF">RM609_32365</name>
</gene>
<proteinExistence type="predicted"/>
<evidence type="ECO:0000313" key="1">
    <source>
        <dbReference type="EMBL" id="MDT0453740.1"/>
    </source>
</evidence>
<organism evidence="1 2">
    <name type="scientific">Streptomyces hesseae</name>
    <dbReference type="NCBI Taxonomy" id="3075519"/>
    <lineage>
        <taxon>Bacteria</taxon>
        <taxon>Bacillati</taxon>
        <taxon>Actinomycetota</taxon>
        <taxon>Actinomycetes</taxon>
        <taxon>Kitasatosporales</taxon>
        <taxon>Streptomycetaceae</taxon>
        <taxon>Streptomyces</taxon>
    </lineage>
</organism>
<dbReference type="EMBL" id="JAVRFI010000036">
    <property type="protein sequence ID" value="MDT0453740.1"/>
    <property type="molecule type" value="Genomic_DNA"/>
</dbReference>
<evidence type="ECO:0000313" key="2">
    <source>
        <dbReference type="Proteomes" id="UP001180531"/>
    </source>
</evidence>
<name>A0ABU2T0D9_9ACTN</name>
<reference evidence="1" key="1">
    <citation type="submission" date="2024-05" db="EMBL/GenBank/DDBJ databases">
        <title>30 novel species of actinomycetes from the DSMZ collection.</title>
        <authorList>
            <person name="Nouioui I."/>
        </authorList>
    </citation>
    <scope>NUCLEOTIDE SEQUENCE</scope>
    <source>
        <strain evidence="1">DSM 40473</strain>
    </source>
</reference>
<dbReference type="RefSeq" id="WP_311615895.1">
    <property type="nucleotide sequence ID" value="NZ_JAVRFI010000036.1"/>
</dbReference>
<dbReference type="Proteomes" id="UP001180531">
    <property type="component" value="Unassembled WGS sequence"/>
</dbReference>